<evidence type="ECO:0000313" key="1">
    <source>
        <dbReference type="EMBL" id="CAG5113302.1"/>
    </source>
</evidence>
<dbReference type="Proteomes" id="UP001158576">
    <property type="component" value="Chromosome 2"/>
</dbReference>
<sequence>MPRYSRKRREIPFYAGILEYGYEISIVYAFQLRKGDIKCGRIGTWTNPSYTIKNPHYAALKSLEKLFEHIAARHDFNKRKIRIVAYWDSQIRNGYSSLKNSLETNMKKYDVQLVSVPGKMWRSPEHVKTYGLIKNFAESCV</sequence>
<reference evidence="1 2" key="1">
    <citation type="submission" date="2021-04" db="EMBL/GenBank/DDBJ databases">
        <authorList>
            <person name="Bliznina A."/>
        </authorList>
    </citation>
    <scope>NUCLEOTIDE SEQUENCE [LARGE SCALE GENOMIC DNA]</scope>
</reference>
<keyword evidence="2" id="KW-1185">Reference proteome</keyword>
<evidence type="ECO:0000313" key="2">
    <source>
        <dbReference type="Proteomes" id="UP001158576"/>
    </source>
</evidence>
<organism evidence="1 2">
    <name type="scientific">Oikopleura dioica</name>
    <name type="common">Tunicate</name>
    <dbReference type="NCBI Taxonomy" id="34765"/>
    <lineage>
        <taxon>Eukaryota</taxon>
        <taxon>Metazoa</taxon>
        <taxon>Chordata</taxon>
        <taxon>Tunicata</taxon>
        <taxon>Appendicularia</taxon>
        <taxon>Copelata</taxon>
        <taxon>Oikopleuridae</taxon>
        <taxon>Oikopleura</taxon>
    </lineage>
</organism>
<dbReference type="EMBL" id="OU015567">
    <property type="protein sequence ID" value="CAG5113302.1"/>
    <property type="molecule type" value="Genomic_DNA"/>
</dbReference>
<protein>
    <submittedName>
        <fullName evidence="1">Oidioi.mRNA.OKI2018_I69.chr2.g7417.t1.cds</fullName>
    </submittedName>
</protein>
<gene>
    <name evidence="1" type="ORF">OKIOD_LOCUS16182</name>
</gene>
<proteinExistence type="predicted"/>
<accession>A0ABN7TCZ5</accession>
<name>A0ABN7TCZ5_OIKDI</name>